<dbReference type="PANTHER" id="PTHR10443">
    <property type="entry name" value="MICROSOMAL DIPEPTIDASE"/>
    <property type="match status" value="1"/>
</dbReference>
<dbReference type="Gene3D" id="3.20.20.140">
    <property type="entry name" value="Metal-dependent hydrolases"/>
    <property type="match status" value="1"/>
</dbReference>
<dbReference type="InterPro" id="IPR032466">
    <property type="entry name" value="Metal_Hydrolase"/>
</dbReference>
<evidence type="ECO:0000313" key="2">
    <source>
        <dbReference type="Proteomes" id="UP000006666"/>
    </source>
</evidence>
<evidence type="ECO:0000313" key="1">
    <source>
        <dbReference type="EMBL" id="ACV06810.1"/>
    </source>
</evidence>
<dbReference type="KEGG" id="kse:Ksed_18060"/>
<dbReference type="Proteomes" id="UP000006666">
    <property type="component" value="Chromosome"/>
</dbReference>
<protein>
    <submittedName>
        <fullName evidence="1">Zn-dependent dipeptidase, microsomal dipeptidase</fullName>
    </submittedName>
</protein>
<name>C7NJC3_KYTSD</name>
<dbReference type="EMBL" id="CP001686">
    <property type="protein sequence ID" value="ACV06810.1"/>
    <property type="molecule type" value="Genomic_DNA"/>
</dbReference>
<gene>
    <name evidence="1" type="ordered locus">Ksed_18060</name>
</gene>
<organism evidence="1 2">
    <name type="scientific">Kytococcus sedentarius (strain ATCC 14392 / DSM 20547 / JCM 11482 / CCUG 33030 / NBRC 15357 / NCTC 11040 / CCM 314 / 541)</name>
    <name type="common">Micrococcus sedentarius</name>
    <dbReference type="NCBI Taxonomy" id="478801"/>
    <lineage>
        <taxon>Bacteria</taxon>
        <taxon>Bacillati</taxon>
        <taxon>Actinomycetota</taxon>
        <taxon>Actinomycetes</taxon>
        <taxon>Micrococcales</taxon>
        <taxon>Kytococcaceae</taxon>
        <taxon>Kytococcus</taxon>
    </lineage>
</organism>
<dbReference type="GO" id="GO:0006508">
    <property type="term" value="P:proteolysis"/>
    <property type="evidence" value="ECO:0007669"/>
    <property type="project" value="InterPro"/>
</dbReference>
<dbReference type="eggNOG" id="COG2355">
    <property type="taxonomic scope" value="Bacteria"/>
</dbReference>
<dbReference type="InterPro" id="IPR008257">
    <property type="entry name" value="Pept_M19"/>
</dbReference>
<accession>C7NJC3</accession>
<proteinExistence type="predicted"/>
<reference evidence="1 2" key="1">
    <citation type="journal article" date="2009" name="Stand. Genomic Sci.">
        <title>Complete genome sequence of Kytococcus sedentarius type strain (541).</title>
        <authorList>
            <person name="Sims D."/>
            <person name="Brettin T."/>
            <person name="Detter J.C."/>
            <person name="Han C."/>
            <person name="Lapidus A."/>
            <person name="Copeland A."/>
            <person name="Glavina Del Rio T."/>
            <person name="Nolan M."/>
            <person name="Chen F."/>
            <person name="Lucas S."/>
            <person name="Tice H."/>
            <person name="Cheng J.F."/>
            <person name="Bruce D."/>
            <person name="Goodwin L."/>
            <person name="Pitluck S."/>
            <person name="Ovchinnikova G."/>
            <person name="Pati A."/>
            <person name="Ivanova N."/>
            <person name="Mavrommatis K."/>
            <person name="Chen A."/>
            <person name="Palaniappan K."/>
            <person name="D'haeseleer P."/>
            <person name="Chain P."/>
            <person name="Bristow J."/>
            <person name="Eisen J.A."/>
            <person name="Markowitz V."/>
            <person name="Hugenholtz P."/>
            <person name="Schneider S."/>
            <person name="Goker M."/>
            <person name="Pukall R."/>
            <person name="Kyrpides N.C."/>
            <person name="Klenk H.P."/>
        </authorList>
    </citation>
    <scope>NUCLEOTIDE SEQUENCE [LARGE SCALE GENOMIC DNA]</scope>
    <source>
        <strain evidence="2">ATCC 14392 / DSM 20547 / JCM 11482 / CCUG 33030 / NBRC 15357 / NCTC 11040 / CCM 314 / 541</strain>
    </source>
</reference>
<sequence>MTSSGHPQMSSAGLPHEALATAGRGRTPAGHNGGMTDIAAVRSMLREFPLVDGHNDLPWRLHALSQADAESTDLTVADIGAGTLGTATQTHTDLPRLLDGGIGAQFWSVFVPAHLSGDDAVSMTLEQIDRVRALVEMFPDRLELADTAADVRRIHASGRIASLMGAEGGHSINNSLATLRILRELGVRYMTLTHNSNVDWADSATDDENIGGLSRFGTEVVAEMNRIGMLVDLSHVSAGTMRDALAASRAPVVFTHSGARSVTDHPRNVPDDVLDRLASNGGVCMATFVPSFVNQGAADHRFEREDAARAAGLEPTSDGWHPFLDRYMEEHPPPVATMDDVVAHIEHLREVAGIDHIGLGGDYDGTPTLPEGLEDVTGYPRLLAALADRGWSRDDLEKLAGANILRVLEAADTVADVLSDEPGRRWRIEQLDS</sequence>
<dbReference type="GO" id="GO:0070573">
    <property type="term" value="F:metallodipeptidase activity"/>
    <property type="evidence" value="ECO:0007669"/>
    <property type="project" value="InterPro"/>
</dbReference>
<keyword evidence="2" id="KW-1185">Reference proteome</keyword>
<dbReference type="SUPFAM" id="SSF51556">
    <property type="entry name" value="Metallo-dependent hydrolases"/>
    <property type="match status" value="1"/>
</dbReference>
<dbReference type="CDD" id="cd01301">
    <property type="entry name" value="rDP_like"/>
    <property type="match status" value="1"/>
</dbReference>
<dbReference type="PANTHER" id="PTHR10443:SF12">
    <property type="entry name" value="DIPEPTIDASE"/>
    <property type="match status" value="1"/>
</dbReference>
<dbReference type="STRING" id="478801.Ksed_18060"/>
<dbReference type="HOGENOM" id="CLU_031404_4_2_11"/>
<dbReference type="Pfam" id="PF01244">
    <property type="entry name" value="Peptidase_M19"/>
    <property type="match status" value="1"/>
</dbReference>
<dbReference type="PROSITE" id="PS51365">
    <property type="entry name" value="RENAL_DIPEPTIDASE_2"/>
    <property type="match status" value="1"/>
</dbReference>
<dbReference type="AlphaFoldDB" id="C7NJC3"/>